<keyword evidence="1" id="KW-0175">Coiled coil</keyword>
<feature type="coiled-coil region" evidence="1">
    <location>
        <begin position="52"/>
        <end position="89"/>
    </location>
</feature>
<protein>
    <submittedName>
        <fullName evidence="2">Uncharacterized protein</fullName>
    </submittedName>
</protein>
<accession>A0A8H3J7F5</accession>
<dbReference type="Proteomes" id="UP000664534">
    <property type="component" value="Unassembled WGS sequence"/>
</dbReference>
<evidence type="ECO:0000313" key="2">
    <source>
        <dbReference type="EMBL" id="CAF9941843.1"/>
    </source>
</evidence>
<dbReference type="AlphaFoldDB" id="A0A8H3J7F5"/>
<dbReference type="EMBL" id="CAJPDT010000159">
    <property type="protein sequence ID" value="CAF9941843.1"/>
    <property type="molecule type" value="Genomic_DNA"/>
</dbReference>
<sequence length="207" mass="24143">MPDDAIDKWLEALQFETYRLGFKPNQIHAEILQLQIQTLESQPVVEIAGNDLDAKLHQLETLKQDLASVQQLIDLAMQLRNLRDQMRENGFLVYNPDDANQVLDGFHAWFEKKKTEQRETQWRNLAFFRHFWPKADLARRRRMLELLAMYGRRRLMWGTLNFRIGTPLKIVQSGGLLGPVDGNDGKLLSRSSSLAQKRKVSVYQLPR</sequence>
<name>A0A8H3J7F5_9LECA</name>
<keyword evidence="3" id="KW-1185">Reference proteome</keyword>
<proteinExistence type="predicted"/>
<evidence type="ECO:0000313" key="3">
    <source>
        <dbReference type="Proteomes" id="UP000664534"/>
    </source>
</evidence>
<evidence type="ECO:0000256" key="1">
    <source>
        <dbReference type="SAM" id="Coils"/>
    </source>
</evidence>
<dbReference type="OrthoDB" id="5409213at2759"/>
<gene>
    <name evidence="2" type="ORF">IMSHALPRED_002932</name>
</gene>
<organism evidence="2 3">
    <name type="scientific">Imshaugia aleurites</name>
    <dbReference type="NCBI Taxonomy" id="172621"/>
    <lineage>
        <taxon>Eukaryota</taxon>
        <taxon>Fungi</taxon>
        <taxon>Dikarya</taxon>
        <taxon>Ascomycota</taxon>
        <taxon>Pezizomycotina</taxon>
        <taxon>Lecanoromycetes</taxon>
        <taxon>OSLEUM clade</taxon>
        <taxon>Lecanoromycetidae</taxon>
        <taxon>Lecanorales</taxon>
        <taxon>Lecanorineae</taxon>
        <taxon>Parmeliaceae</taxon>
        <taxon>Imshaugia</taxon>
    </lineage>
</organism>
<reference evidence="2" key="1">
    <citation type="submission" date="2021-03" db="EMBL/GenBank/DDBJ databases">
        <authorList>
            <person name="Tagirdzhanova G."/>
        </authorList>
    </citation>
    <scope>NUCLEOTIDE SEQUENCE</scope>
</reference>
<comment type="caution">
    <text evidence="2">The sequence shown here is derived from an EMBL/GenBank/DDBJ whole genome shotgun (WGS) entry which is preliminary data.</text>
</comment>